<evidence type="ECO:0000313" key="2">
    <source>
        <dbReference type="EMBL" id="MTW16299.1"/>
    </source>
</evidence>
<evidence type="ECO:0000256" key="1">
    <source>
        <dbReference type="SAM" id="MobiDB-lite"/>
    </source>
</evidence>
<feature type="compositionally biased region" description="Low complexity" evidence="1">
    <location>
        <begin position="108"/>
        <end position="130"/>
    </location>
</feature>
<dbReference type="EMBL" id="WNKV01000005">
    <property type="protein sequence ID" value="MTW16299.1"/>
    <property type="molecule type" value="Genomic_DNA"/>
</dbReference>
<evidence type="ECO:0000313" key="3">
    <source>
        <dbReference type="Proteomes" id="UP000438991"/>
    </source>
</evidence>
<comment type="caution">
    <text evidence="2">The sequence shown here is derived from an EMBL/GenBank/DDBJ whole genome shotgun (WGS) entry which is preliminary data.</text>
</comment>
<dbReference type="AlphaFoldDB" id="A0A9X4XLD5"/>
<name>A0A9X4XLD5_9BRAD</name>
<accession>A0A9X4XLD5</accession>
<proteinExistence type="predicted"/>
<dbReference type="Proteomes" id="UP000438991">
    <property type="component" value="Unassembled WGS sequence"/>
</dbReference>
<dbReference type="InterPro" id="IPR031796">
    <property type="entry name" value="DUF5076"/>
</dbReference>
<feature type="region of interest" description="Disordered" evidence="1">
    <location>
        <begin position="92"/>
        <end position="156"/>
    </location>
</feature>
<feature type="compositionally biased region" description="Polar residues" evidence="1">
    <location>
        <begin position="147"/>
        <end position="156"/>
    </location>
</feature>
<reference evidence="2 3" key="1">
    <citation type="submission" date="2019-11" db="EMBL/GenBank/DDBJ databases">
        <title>Whole-genome sequence of Rhodoplanes serenus DSM 18633, type strain.</title>
        <authorList>
            <person name="Kyndt J.A."/>
            <person name="Meyer T.E."/>
        </authorList>
    </citation>
    <scope>NUCLEOTIDE SEQUENCE [LARGE SCALE GENOMIC DNA]</scope>
    <source>
        <strain evidence="2 3">DSM 18633</strain>
    </source>
</reference>
<organism evidence="2 3">
    <name type="scientific">Rhodoplanes serenus</name>
    <dbReference type="NCBI Taxonomy" id="200615"/>
    <lineage>
        <taxon>Bacteria</taxon>
        <taxon>Pseudomonadati</taxon>
        <taxon>Pseudomonadota</taxon>
        <taxon>Alphaproteobacteria</taxon>
        <taxon>Hyphomicrobiales</taxon>
        <taxon>Nitrobacteraceae</taxon>
        <taxon>Rhodoplanes</taxon>
    </lineage>
</organism>
<dbReference type="Gene3D" id="3.30.2370.10">
    <property type="entry name" value="putative pyruvate dehydrogenase"/>
    <property type="match status" value="1"/>
</dbReference>
<sequence length="156" mass="16578">MRRPPDEALYHALPIAEEALANGGVEILRAGLIDDELFVTARHAFDTPATWGEVLAEITRKLAQIYALETDLSEAEALAEIEAAYAADLGATVVDEEPPKPARSRQVAAPKAAKPKAAAAKPKAVEAPARPARRTAARTKATGPRKPTQSGPRGKR</sequence>
<dbReference type="Pfam" id="PF16826">
    <property type="entry name" value="DUF5076"/>
    <property type="match status" value="1"/>
</dbReference>
<protein>
    <submittedName>
        <fullName evidence="2">DUF5076 domain-containing protein</fullName>
    </submittedName>
</protein>
<dbReference type="RefSeq" id="WP_155479299.1">
    <property type="nucleotide sequence ID" value="NZ_WNKV01000005.1"/>
</dbReference>
<gene>
    <name evidence="2" type="ORF">GJ689_08755</name>
</gene>